<protein>
    <submittedName>
        <fullName evidence="1">Uncharacterized protein</fullName>
    </submittedName>
</protein>
<keyword evidence="2" id="KW-1185">Reference proteome</keyword>
<accession>A0A1R4IMH0</accession>
<organism evidence="1 2">
    <name type="scientific">Mycetocola reblochoni REB411</name>
    <dbReference type="NCBI Taxonomy" id="1255698"/>
    <lineage>
        <taxon>Bacteria</taxon>
        <taxon>Bacillati</taxon>
        <taxon>Actinomycetota</taxon>
        <taxon>Actinomycetes</taxon>
        <taxon>Micrococcales</taxon>
        <taxon>Microbacteriaceae</taxon>
        <taxon>Mycetocola</taxon>
    </lineage>
</organism>
<name>A0A1R4IMH0_9MICO</name>
<dbReference type="AlphaFoldDB" id="A0A1R4IMH0"/>
<gene>
    <name evidence="1" type="ORF">FM119_02535</name>
</gene>
<proteinExistence type="predicted"/>
<evidence type="ECO:0000313" key="1">
    <source>
        <dbReference type="EMBL" id="SJN20959.1"/>
    </source>
</evidence>
<dbReference type="EMBL" id="FUKR01000016">
    <property type="protein sequence ID" value="SJN20959.1"/>
    <property type="molecule type" value="Genomic_DNA"/>
</dbReference>
<sequence>MVWQAFGSPVSTDGAKYGGYGVALEAYRSARDKGAIRGTRLEDAPDGAVLYWSNVWGTWKGYGWSDAGHIAIKGRGDTINTIDLPTRGRAGVVTIAQFKAAWSWLKFEGWASGEGAFLGHTVKTASMLPEPVTPATAGGKKGDDVPNHGTSVNKKIKLTAKPGVWQTAPIRDKRGNRYDLVSAGVGAKRVTGEFSLRVVGLAAGQSFNARAVVVNKNGKTVAGFGPVVVHGKSGASYASVPFTGDVGKGNLLRLQVDVAVQGVTIEEVRGRVFEWVL</sequence>
<evidence type="ECO:0000313" key="2">
    <source>
        <dbReference type="Proteomes" id="UP000196778"/>
    </source>
</evidence>
<dbReference type="Proteomes" id="UP000196778">
    <property type="component" value="Unassembled WGS sequence"/>
</dbReference>
<reference evidence="2" key="1">
    <citation type="submission" date="2017-02" db="EMBL/GenBank/DDBJ databases">
        <authorList>
            <person name="Dridi B."/>
        </authorList>
    </citation>
    <scope>NUCLEOTIDE SEQUENCE [LARGE SCALE GENOMIC DNA]</scope>
    <source>
        <strain evidence="2">EB411</strain>
    </source>
</reference>